<dbReference type="GeneID" id="24841460"/>
<sequence length="197" mass="22943">MVSFNISRFFRKRHIPDELLKSGEAKLMHISDTPDNIYPFILNIIEKIEPEYIIHTGDLVDNIKLERKPELRYKYENSLRHLLNILENSDAKIYIIPGNEDDIDILKKITTKSRILRPRSILEIEGLKLALAHEPKDLLELNDVDLKLYGHSFKIIPKGLNGLLNVNFILLPSRKILKVKYPDGTNFERGYKLMRGL</sequence>
<dbReference type="SUPFAM" id="SSF56300">
    <property type="entry name" value="Metallo-dependent phosphatases"/>
    <property type="match status" value="1"/>
</dbReference>
<dbReference type="InterPro" id="IPR029052">
    <property type="entry name" value="Metallo-depent_PP-like"/>
</dbReference>
<name>A0A075LRM6_9EURY</name>
<feature type="domain" description="Calcineurin-like phosphoesterase" evidence="1">
    <location>
        <begin position="26"/>
        <end position="108"/>
    </location>
</feature>
<accession>A0A075LRM6</accession>
<dbReference type="HOGENOM" id="CLU_1387638_0_0_2"/>
<dbReference type="KEGG" id="ppac:PAP_01635"/>
<evidence type="ECO:0000313" key="3">
    <source>
        <dbReference type="Proteomes" id="UP000027981"/>
    </source>
</evidence>
<dbReference type="eggNOG" id="arCOG01142">
    <property type="taxonomic scope" value="Archaea"/>
</dbReference>
<dbReference type="OrthoDB" id="85908at2157"/>
<dbReference type="STRING" id="1343739.PAP_01635"/>
<organism evidence="2 3">
    <name type="scientific">Palaeococcus pacificus DY20341</name>
    <dbReference type="NCBI Taxonomy" id="1343739"/>
    <lineage>
        <taxon>Archaea</taxon>
        <taxon>Methanobacteriati</taxon>
        <taxon>Methanobacteriota</taxon>
        <taxon>Thermococci</taxon>
        <taxon>Thermococcales</taxon>
        <taxon>Thermococcaceae</taxon>
        <taxon>Palaeococcus</taxon>
    </lineage>
</organism>
<gene>
    <name evidence="2" type="ORF">PAP_01635</name>
</gene>
<evidence type="ECO:0000313" key="2">
    <source>
        <dbReference type="EMBL" id="AIF68766.1"/>
    </source>
</evidence>
<dbReference type="EMBL" id="CP006019">
    <property type="protein sequence ID" value="AIF68766.1"/>
    <property type="molecule type" value="Genomic_DNA"/>
</dbReference>
<dbReference type="Gene3D" id="3.60.21.10">
    <property type="match status" value="1"/>
</dbReference>
<proteinExistence type="predicted"/>
<dbReference type="InterPro" id="IPR004843">
    <property type="entry name" value="Calcineurin-like_PHP"/>
</dbReference>
<protein>
    <recommendedName>
        <fullName evidence="1">Calcineurin-like phosphoesterase domain-containing protein</fullName>
    </recommendedName>
</protein>
<keyword evidence="3" id="KW-1185">Reference proteome</keyword>
<dbReference type="AlphaFoldDB" id="A0A075LRM6"/>
<dbReference type="Pfam" id="PF00149">
    <property type="entry name" value="Metallophos"/>
    <property type="match status" value="1"/>
</dbReference>
<dbReference type="GO" id="GO:0016787">
    <property type="term" value="F:hydrolase activity"/>
    <property type="evidence" value="ECO:0007669"/>
    <property type="project" value="InterPro"/>
</dbReference>
<dbReference type="Proteomes" id="UP000027981">
    <property type="component" value="Chromosome"/>
</dbReference>
<evidence type="ECO:0000259" key="1">
    <source>
        <dbReference type="Pfam" id="PF00149"/>
    </source>
</evidence>
<dbReference type="RefSeq" id="WP_048164301.1">
    <property type="nucleotide sequence ID" value="NZ_CP006019.1"/>
</dbReference>
<reference evidence="2 3" key="2">
    <citation type="journal article" date="2015" name="Genome Announc.">
        <title>Complete Genome Sequence of Hyperthermophilic Piezophilic Archaeon Palaeococcus pacificus DY20341T, Isolated from Deep-Sea Hydrothermal Sediments.</title>
        <authorList>
            <person name="Zeng X."/>
            <person name="Jebbar M."/>
            <person name="Shao Z."/>
        </authorList>
    </citation>
    <scope>NUCLEOTIDE SEQUENCE [LARGE SCALE GENOMIC DNA]</scope>
    <source>
        <strain evidence="2 3">DY20341</strain>
    </source>
</reference>
<reference evidence="3" key="1">
    <citation type="submission" date="2013-06" db="EMBL/GenBank/DDBJ databases">
        <title>Complete Genome Sequence of Hyperthermophilic Palaeococcus pacificus DY20341T, Isolated from a Deep-Sea Hydrothermal Sediments.</title>
        <authorList>
            <person name="Zeng X."/>
            <person name="Shao Z."/>
        </authorList>
    </citation>
    <scope>NUCLEOTIDE SEQUENCE [LARGE SCALE GENOMIC DNA]</scope>
    <source>
        <strain evidence="3">DY20341</strain>
    </source>
</reference>